<proteinExistence type="predicted"/>
<evidence type="ECO:0000259" key="1">
    <source>
        <dbReference type="Pfam" id="PF13226"/>
    </source>
</evidence>
<protein>
    <submittedName>
        <fullName evidence="2">DUF4034 domain-containing protein</fullName>
    </submittedName>
</protein>
<sequence length="664" mass="74134">MQTLIRTRQQIRERVQASEFAELNRLFDALQVQWRQAPPGECPAYLEAIKGYMLDPDLQGDKALTHTINAWIEACPRAYHPQVVMGFHCLSRACHILDQAGPRKVCAERWLAAEQACEQGAAHFLRAMHRSTQPVAAVVGMLHISAYLREPGWLVELFAGQAARDRPSVHADVEVQEAAAPLLVKYGLTPLLELPQALPSGLSPRLLGQAENARDYWLRQALAWFPGCFEAVEAYASYLTPRWGGSDAAVDALASGPLCQGWPEALRNAIRWLAVEDTFSLPQVAAWHSTFGQWAERELRPRERATLLARRGALRRNTMQDYPGAMRDFVDSVALYPEQGYLPAIGASFHSLVCLALFNEAEDAAQLLHRVIERLCDDRRQPAAYALRAVGHRFGLWGFVQSCEQAHHWLQWAVKRPSGQHEWGFEVLDVPRLLWAANMHDAAYFLYEGCAQLKLSDAAIALYDLHRGWLGNTPKHYLSNKAAEHWLLRAAQAGHPLAKFNLACQRMALAQGLEDRKAMLVVKRFLLDAVIHPPIHAKAQLQLGILLRQYGDTSERVQAVGYLLALSEHRDTGIAARACAELGLAWMQGYGTRKQSRFAAIEWANRAVALQSNDPLIEAIQAEIRNSHSRVKTLFTVCGAALFRGDLQACELPPKVTGQHRASA</sequence>
<dbReference type="Gene3D" id="1.25.40.10">
    <property type="entry name" value="Tetratricopeptide repeat domain"/>
    <property type="match status" value="1"/>
</dbReference>
<dbReference type="Pfam" id="PF13226">
    <property type="entry name" value="DUF4034"/>
    <property type="match status" value="1"/>
</dbReference>
<organism evidence="2 3">
    <name type="scientific">Pseudomonas promysalinigenes</name>
    <dbReference type="NCBI Taxonomy" id="485898"/>
    <lineage>
        <taxon>Bacteria</taxon>
        <taxon>Pseudomonadati</taxon>
        <taxon>Pseudomonadota</taxon>
        <taxon>Gammaproteobacteria</taxon>
        <taxon>Pseudomonadales</taxon>
        <taxon>Pseudomonadaceae</taxon>
        <taxon>Pseudomonas</taxon>
    </lineage>
</organism>
<name>A0ABY6ARN3_9PSED</name>
<dbReference type="RefSeq" id="WP_261744512.1">
    <property type="nucleotide sequence ID" value="NZ_CP104557.1"/>
</dbReference>
<evidence type="ECO:0000313" key="2">
    <source>
        <dbReference type="EMBL" id="UXH40165.1"/>
    </source>
</evidence>
<feature type="domain" description="DUF4034" evidence="1">
    <location>
        <begin position="8"/>
        <end position="273"/>
    </location>
</feature>
<gene>
    <name evidence="2" type="ORF">N5C08_00995</name>
</gene>
<evidence type="ECO:0000313" key="3">
    <source>
        <dbReference type="Proteomes" id="UP001064504"/>
    </source>
</evidence>
<accession>A0ABY6ARN3</accession>
<dbReference type="EMBL" id="CP104557">
    <property type="protein sequence ID" value="UXH40165.1"/>
    <property type="molecule type" value="Genomic_DNA"/>
</dbReference>
<dbReference type="SUPFAM" id="SSF81901">
    <property type="entry name" value="HCP-like"/>
    <property type="match status" value="1"/>
</dbReference>
<reference evidence="2" key="1">
    <citation type="submission" date="2022-09" db="EMBL/GenBank/DDBJ databases">
        <title>Complete genome sequence of Pseudomonas promysalinigenes strain RL-WG26, a newly isolated PGPR with the potential for plant salinity stress alleviation.</title>
        <authorList>
            <person name="Ren L."/>
            <person name="Wang G."/>
            <person name="Hu H."/>
        </authorList>
    </citation>
    <scope>NUCLEOTIDE SEQUENCE</scope>
    <source>
        <strain evidence="2">RL-WG26</strain>
    </source>
</reference>
<dbReference type="Proteomes" id="UP001064504">
    <property type="component" value="Chromosome"/>
</dbReference>
<keyword evidence="3" id="KW-1185">Reference proteome</keyword>
<dbReference type="InterPro" id="IPR025115">
    <property type="entry name" value="DUF4034"/>
</dbReference>
<dbReference type="InterPro" id="IPR011990">
    <property type="entry name" value="TPR-like_helical_dom_sf"/>
</dbReference>